<evidence type="ECO:0000256" key="2">
    <source>
        <dbReference type="ARBA" id="ARBA00023125"/>
    </source>
</evidence>
<dbReference type="CDD" id="cd07377">
    <property type="entry name" value="WHTH_GntR"/>
    <property type="match status" value="1"/>
</dbReference>
<dbReference type="InterPro" id="IPR050679">
    <property type="entry name" value="Bact_HTH_transcr_reg"/>
</dbReference>
<dbReference type="PROSITE" id="PS50949">
    <property type="entry name" value="HTH_GNTR"/>
    <property type="match status" value="1"/>
</dbReference>
<dbReference type="Pfam" id="PF07702">
    <property type="entry name" value="UTRA"/>
    <property type="match status" value="1"/>
</dbReference>
<dbReference type="InterPro" id="IPR011663">
    <property type="entry name" value="UTRA"/>
</dbReference>
<evidence type="ECO:0000313" key="6">
    <source>
        <dbReference type="Proteomes" id="UP001225598"/>
    </source>
</evidence>
<dbReference type="SMART" id="SM00345">
    <property type="entry name" value="HTH_GNTR"/>
    <property type="match status" value="1"/>
</dbReference>
<dbReference type="PRINTS" id="PR00035">
    <property type="entry name" value="HTHGNTR"/>
</dbReference>
<dbReference type="SMART" id="SM00866">
    <property type="entry name" value="UTRA"/>
    <property type="match status" value="1"/>
</dbReference>
<evidence type="ECO:0000313" key="5">
    <source>
        <dbReference type="EMBL" id="WIM67116.1"/>
    </source>
</evidence>
<dbReference type="SUPFAM" id="SSF46785">
    <property type="entry name" value="Winged helix' DNA-binding domain"/>
    <property type="match status" value="1"/>
</dbReference>
<dbReference type="Pfam" id="PF00392">
    <property type="entry name" value="GntR"/>
    <property type="match status" value="1"/>
</dbReference>
<dbReference type="InterPro" id="IPR036388">
    <property type="entry name" value="WH-like_DNA-bd_sf"/>
</dbReference>
<evidence type="ECO:0000256" key="1">
    <source>
        <dbReference type="ARBA" id="ARBA00023015"/>
    </source>
</evidence>
<evidence type="ECO:0000256" key="3">
    <source>
        <dbReference type="ARBA" id="ARBA00023163"/>
    </source>
</evidence>
<dbReference type="PANTHER" id="PTHR44846">
    <property type="entry name" value="MANNOSYL-D-GLYCERATE TRANSPORT/METABOLISM SYSTEM REPRESSOR MNGR-RELATED"/>
    <property type="match status" value="1"/>
</dbReference>
<evidence type="ECO:0000259" key="4">
    <source>
        <dbReference type="PROSITE" id="PS50949"/>
    </source>
</evidence>
<dbReference type="InterPro" id="IPR036390">
    <property type="entry name" value="WH_DNA-bd_sf"/>
</dbReference>
<reference evidence="5 6" key="1">
    <citation type="submission" date="2023-05" db="EMBL/GenBank/DDBJ databases">
        <title>Corynebacterium suedekumii sp. nov. and Corynebacterium breve sp. nov. isolated from raw cow's milk.</title>
        <authorList>
            <person name="Baer M.K."/>
            <person name="Mehl L."/>
            <person name="Hellmuth R."/>
            <person name="Marke G."/>
            <person name="Lipski A."/>
        </authorList>
    </citation>
    <scope>NUCLEOTIDE SEQUENCE [LARGE SCALE GENOMIC DNA]</scope>
    <source>
        <strain evidence="5 6">R4</strain>
    </source>
</reference>
<sequence>MSTLRPPQQHEEIAEFIRQEIFSGHFKAGDPLPSEAELCKQFDSSRGPVRQAMSTLRAEGLISSGRGRRSIVLDNTRTESFDAVFSVSAWLGALGKEPGQRTLWVARQPASSEIAEALEITEGDPIFSVHRVRSADGVPCLVERMHFPSEVGRLIMDFDTDSGSLHRHLLRAGVDFNNVSRVLTAIPANEEDAKALKVEEGFPLFRMTLRSYTHAGEVIEYADYRYRADQIRLGMNNVRGSSSPLWVEIPDQWEDNPS</sequence>
<keyword evidence="3" id="KW-0804">Transcription</keyword>
<protein>
    <submittedName>
        <fullName evidence="5">GntR family transcriptional regulator</fullName>
    </submittedName>
</protein>
<proteinExistence type="predicted"/>
<gene>
    <name evidence="5" type="ORF">QP027_08265</name>
</gene>
<organism evidence="5 6">
    <name type="scientific">Corynebacterium breve</name>
    <dbReference type="NCBI Taxonomy" id="3049799"/>
    <lineage>
        <taxon>Bacteria</taxon>
        <taxon>Bacillati</taxon>
        <taxon>Actinomycetota</taxon>
        <taxon>Actinomycetes</taxon>
        <taxon>Mycobacteriales</taxon>
        <taxon>Corynebacteriaceae</taxon>
        <taxon>Corynebacterium</taxon>
    </lineage>
</organism>
<dbReference type="Gene3D" id="1.10.10.10">
    <property type="entry name" value="Winged helix-like DNA-binding domain superfamily/Winged helix DNA-binding domain"/>
    <property type="match status" value="1"/>
</dbReference>
<dbReference type="RefSeq" id="WP_284823980.1">
    <property type="nucleotide sequence ID" value="NZ_CP126969.1"/>
</dbReference>
<accession>A0ABY8VDU4</accession>
<dbReference type="PANTHER" id="PTHR44846:SF1">
    <property type="entry name" value="MANNOSYL-D-GLYCERATE TRANSPORT_METABOLISM SYSTEM REPRESSOR MNGR-RELATED"/>
    <property type="match status" value="1"/>
</dbReference>
<keyword evidence="2" id="KW-0238">DNA-binding</keyword>
<dbReference type="InterPro" id="IPR028978">
    <property type="entry name" value="Chorismate_lyase_/UTRA_dom_sf"/>
</dbReference>
<keyword evidence="1" id="KW-0805">Transcription regulation</keyword>
<dbReference type="Gene3D" id="3.40.1410.10">
    <property type="entry name" value="Chorismate lyase-like"/>
    <property type="match status" value="1"/>
</dbReference>
<dbReference type="SUPFAM" id="SSF64288">
    <property type="entry name" value="Chorismate lyase-like"/>
    <property type="match status" value="1"/>
</dbReference>
<dbReference type="Proteomes" id="UP001225598">
    <property type="component" value="Chromosome"/>
</dbReference>
<feature type="domain" description="HTH gntR-type" evidence="4">
    <location>
        <begin position="7"/>
        <end position="75"/>
    </location>
</feature>
<keyword evidence="6" id="KW-1185">Reference proteome</keyword>
<dbReference type="EMBL" id="CP126969">
    <property type="protein sequence ID" value="WIM67116.1"/>
    <property type="molecule type" value="Genomic_DNA"/>
</dbReference>
<dbReference type="InterPro" id="IPR000524">
    <property type="entry name" value="Tscrpt_reg_HTH_GntR"/>
</dbReference>
<name>A0ABY8VDU4_9CORY</name>